<proteinExistence type="predicted"/>
<keyword evidence="3" id="KW-1185">Reference proteome</keyword>
<feature type="region of interest" description="Disordered" evidence="1">
    <location>
        <begin position="1"/>
        <end position="37"/>
    </location>
</feature>
<dbReference type="EMBL" id="NEVH01013560">
    <property type="protein sequence ID" value="PNF28577.1"/>
    <property type="molecule type" value="Genomic_DNA"/>
</dbReference>
<evidence type="ECO:0000256" key="1">
    <source>
        <dbReference type="SAM" id="MobiDB-lite"/>
    </source>
</evidence>
<reference evidence="2 3" key="1">
    <citation type="submission" date="2017-12" db="EMBL/GenBank/DDBJ databases">
        <title>Hemimetabolous genomes reveal molecular basis of termite eusociality.</title>
        <authorList>
            <person name="Harrison M.C."/>
            <person name="Jongepier E."/>
            <person name="Robertson H.M."/>
            <person name="Arning N."/>
            <person name="Bitard-Feildel T."/>
            <person name="Chao H."/>
            <person name="Childers C.P."/>
            <person name="Dinh H."/>
            <person name="Doddapaneni H."/>
            <person name="Dugan S."/>
            <person name="Gowin J."/>
            <person name="Greiner C."/>
            <person name="Han Y."/>
            <person name="Hu H."/>
            <person name="Hughes D.S.T."/>
            <person name="Huylmans A.-K."/>
            <person name="Kemena C."/>
            <person name="Kremer L.P.M."/>
            <person name="Lee S.L."/>
            <person name="Lopez-Ezquerra A."/>
            <person name="Mallet L."/>
            <person name="Monroy-Kuhn J.M."/>
            <person name="Moser A."/>
            <person name="Murali S.C."/>
            <person name="Muzny D.M."/>
            <person name="Otani S."/>
            <person name="Piulachs M.-D."/>
            <person name="Poelchau M."/>
            <person name="Qu J."/>
            <person name="Schaub F."/>
            <person name="Wada-Katsumata A."/>
            <person name="Worley K.C."/>
            <person name="Xie Q."/>
            <person name="Ylla G."/>
            <person name="Poulsen M."/>
            <person name="Gibbs R.A."/>
            <person name="Schal C."/>
            <person name="Richards S."/>
            <person name="Belles X."/>
            <person name="Korb J."/>
            <person name="Bornberg-Bauer E."/>
        </authorList>
    </citation>
    <scope>NUCLEOTIDE SEQUENCE [LARGE SCALE GENOMIC DNA]</scope>
    <source>
        <tissue evidence="2">Whole body</tissue>
    </source>
</reference>
<comment type="caution">
    <text evidence="2">The sequence shown here is derived from an EMBL/GenBank/DDBJ whole genome shotgun (WGS) entry which is preliminary data.</text>
</comment>
<sequence length="260" mass="28424">MSTPKKKTSADPLARSHKSLSSVSPISTSTTGSDSVSSKGKLFKKVTVSQDDVEYTFNMYLLALATTKLQEKALSEVTAENENQKLSLLSEVERSRSHLGALKKRYEEVTYLSQQSELLRCKKEELGPLMDLVSDGLKNTDLLKNALDTGLPVKGFKAESNACSLKNTLCDSSKALEKTWGATCEHGALYDKTGQEVADILSTLTSIAEAQRRFSWLVQLVSLYSLCMDPTENTTSNSSSVVAFIAMKTCLPRRSLAMST</sequence>
<protein>
    <submittedName>
        <fullName evidence="2">Uncharacterized protein</fullName>
    </submittedName>
</protein>
<organism evidence="2 3">
    <name type="scientific">Cryptotermes secundus</name>
    <dbReference type="NCBI Taxonomy" id="105785"/>
    <lineage>
        <taxon>Eukaryota</taxon>
        <taxon>Metazoa</taxon>
        <taxon>Ecdysozoa</taxon>
        <taxon>Arthropoda</taxon>
        <taxon>Hexapoda</taxon>
        <taxon>Insecta</taxon>
        <taxon>Pterygota</taxon>
        <taxon>Neoptera</taxon>
        <taxon>Polyneoptera</taxon>
        <taxon>Dictyoptera</taxon>
        <taxon>Blattodea</taxon>
        <taxon>Blattoidea</taxon>
        <taxon>Termitoidae</taxon>
        <taxon>Kalotermitidae</taxon>
        <taxon>Cryptotermitinae</taxon>
        <taxon>Cryptotermes</taxon>
    </lineage>
</organism>
<name>A0A2J7QJ08_9NEOP</name>
<accession>A0A2J7QJ08</accession>
<dbReference type="AlphaFoldDB" id="A0A2J7QJ08"/>
<evidence type="ECO:0000313" key="2">
    <source>
        <dbReference type="EMBL" id="PNF28577.1"/>
    </source>
</evidence>
<gene>
    <name evidence="2" type="ORF">B7P43_G09387</name>
</gene>
<dbReference type="OrthoDB" id="8192946at2759"/>
<dbReference type="InParanoid" id="A0A2J7QJ08"/>
<evidence type="ECO:0000313" key="3">
    <source>
        <dbReference type="Proteomes" id="UP000235965"/>
    </source>
</evidence>
<dbReference type="Proteomes" id="UP000235965">
    <property type="component" value="Unassembled WGS sequence"/>
</dbReference>
<feature type="compositionally biased region" description="Low complexity" evidence="1">
    <location>
        <begin position="19"/>
        <end position="37"/>
    </location>
</feature>